<name>A0ACB9BBT9_ARCLA</name>
<evidence type="ECO:0000313" key="1">
    <source>
        <dbReference type="EMBL" id="KAI3719517.1"/>
    </source>
</evidence>
<dbReference type="Proteomes" id="UP001055879">
    <property type="component" value="Linkage Group LG06"/>
</dbReference>
<reference evidence="1 2" key="2">
    <citation type="journal article" date="2022" name="Mol. Ecol. Resour.">
        <title>The genomes of chicory, endive, great burdock and yacon provide insights into Asteraceae paleo-polyploidization history and plant inulin production.</title>
        <authorList>
            <person name="Fan W."/>
            <person name="Wang S."/>
            <person name="Wang H."/>
            <person name="Wang A."/>
            <person name="Jiang F."/>
            <person name="Liu H."/>
            <person name="Zhao H."/>
            <person name="Xu D."/>
            <person name="Zhang Y."/>
        </authorList>
    </citation>
    <scope>NUCLEOTIDE SEQUENCE [LARGE SCALE GENOMIC DNA]</scope>
    <source>
        <strain evidence="2">cv. Niubang</strain>
    </source>
</reference>
<evidence type="ECO:0000313" key="2">
    <source>
        <dbReference type="Proteomes" id="UP001055879"/>
    </source>
</evidence>
<dbReference type="EMBL" id="CM042052">
    <property type="protein sequence ID" value="KAI3719517.1"/>
    <property type="molecule type" value="Genomic_DNA"/>
</dbReference>
<keyword evidence="2" id="KW-1185">Reference proteome</keyword>
<proteinExistence type="predicted"/>
<gene>
    <name evidence="1" type="ORF">L6452_20417</name>
</gene>
<organism evidence="1 2">
    <name type="scientific">Arctium lappa</name>
    <name type="common">Greater burdock</name>
    <name type="synonym">Lappa major</name>
    <dbReference type="NCBI Taxonomy" id="4217"/>
    <lineage>
        <taxon>Eukaryota</taxon>
        <taxon>Viridiplantae</taxon>
        <taxon>Streptophyta</taxon>
        <taxon>Embryophyta</taxon>
        <taxon>Tracheophyta</taxon>
        <taxon>Spermatophyta</taxon>
        <taxon>Magnoliopsida</taxon>
        <taxon>eudicotyledons</taxon>
        <taxon>Gunneridae</taxon>
        <taxon>Pentapetalae</taxon>
        <taxon>asterids</taxon>
        <taxon>campanulids</taxon>
        <taxon>Asterales</taxon>
        <taxon>Asteraceae</taxon>
        <taxon>Carduoideae</taxon>
        <taxon>Cardueae</taxon>
        <taxon>Arctiinae</taxon>
        <taxon>Arctium</taxon>
    </lineage>
</organism>
<comment type="caution">
    <text evidence="1">The sequence shown here is derived from an EMBL/GenBank/DDBJ whole genome shotgun (WGS) entry which is preliminary data.</text>
</comment>
<protein>
    <submittedName>
        <fullName evidence="1">Uncharacterized protein</fullName>
    </submittedName>
</protein>
<reference evidence="2" key="1">
    <citation type="journal article" date="2022" name="Mol. Ecol. Resour.">
        <title>The genomes of chicory, endive, great burdock and yacon provide insights into Asteraceae palaeo-polyploidization history and plant inulin production.</title>
        <authorList>
            <person name="Fan W."/>
            <person name="Wang S."/>
            <person name="Wang H."/>
            <person name="Wang A."/>
            <person name="Jiang F."/>
            <person name="Liu H."/>
            <person name="Zhao H."/>
            <person name="Xu D."/>
            <person name="Zhang Y."/>
        </authorList>
    </citation>
    <scope>NUCLEOTIDE SEQUENCE [LARGE SCALE GENOMIC DNA]</scope>
    <source>
        <strain evidence="2">cv. Niubang</strain>
    </source>
</reference>
<sequence>MAATCRTTQSKPFLGRFPAIESPSKIELKVEYRPSCSYNLTLAPIFMLQFHPSIGGALSLYISSGFHFFFVYFIWVSGAEMDFDFKSRFEKRIGNVNMNSFTTILLGPKFWRRLREMMLNSEMFLVITLGSQSR</sequence>
<accession>A0ACB9BBT9</accession>